<name>A0A7G5IKB8_9SPHN</name>
<reference evidence="2 3" key="1">
    <citation type="submission" date="2020-07" db="EMBL/GenBank/DDBJ databases">
        <title>Complete genome sequence for Sandaracinobacter sp. M6.</title>
        <authorList>
            <person name="Tang Y."/>
            <person name="Liu Q."/>
            <person name="Guo Z."/>
            <person name="Lei P."/>
            <person name="Huang B."/>
        </authorList>
    </citation>
    <scope>NUCLEOTIDE SEQUENCE [LARGE SCALE GENOMIC DNA]</scope>
    <source>
        <strain evidence="2 3">M6</strain>
    </source>
</reference>
<keyword evidence="1" id="KW-1133">Transmembrane helix</keyword>
<evidence type="ECO:0000313" key="2">
    <source>
        <dbReference type="EMBL" id="QMW23810.1"/>
    </source>
</evidence>
<feature type="transmembrane region" description="Helical" evidence="1">
    <location>
        <begin position="21"/>
        <end position="42"/>
    </location>
</feature>
<gene>
    <name evidence="2" type="ORF">H3309_04835</name>
</gene>
<dbReference type="AlphaFoldDB" id="A0A7G5IKB8"/>
<evidence type="ECO:0000313" key="3">
    <source>
        <dbReference type="Proteomes" id="UP000515292"/>
    </source>
</evidence>
<dbReference type="InterPro" id="IPR008523">
    <property type="entry name" value="DUF805"/>
</dbReference>
<feature type="transmembrane region" description="Helical" evidence="1">
    <location>
        <begin position="86"/>
        <end position="107"/>
    </location>
</feature>
<dbReference type="RefSeq" id="WP_182297633.1">
    <property type="nucleotide sequence ID" value="NZ_CP059851.1"/>
</dbReference>
<dbReference type="PANTHER" id="PTHR34980:SF2">
    <property type="entry name" value="INNER MEMBRANE PROTEIN YHAH-RELATED"/>
    <property type="match status" value="1"/>
</dbReference>
<feature type="transmembrane region" description="Helical" evidence="1">
    <location>
        <begin position="54"/>
        <end position="74"/>
    </location>
</feature>
<dbReference type="KEGG" id="sand:H3309_04835"/>
<accession>A0A7G5IKB8</accession>
<keyword evidence="1" id="KW-0472">Membrane</keyword>
<sequence length="131" mass="14552">MMFEPLRRYADFRGRSRRQEYWLFSLFLVVIYAFVALVGTLVSPPGPNGEPGGVFIALVGILALAFFIPSLAVAVRRLHDTDRSGWWYLIGLVPLIGSIVLLVFFVLDGTPGPNRFGDDPKGRGNPGIMER</sequence>
<protein>
    <submittedName>
        <fullName evidence="2">DUF805 domain-containing protein</fullName>
    </submittedName>
</protein>
<dbReference type="Pfam" id="PF05656">
    <property type="entry name" value="DUF805"/>
    <property type="match status" value="1"/>
</dbReference>
<proteinExistence type="predicted"/>
<dbReference type="GO" id="GO:0005886">
    <property type="term" value="C:plasma membrane"/>
    <property type="evidence" value="ECO:0007669"/>
    <property type="project" value="TreeGrafter"/>
</dbReference>
<keyword evidence="3" id="KW-1185">Reference proteome</keyword>
<dbReference type="EMBL" id="CP059851">
    <property type="protein sequence ID" value="QMW23810.1"/>
    <property type="molecule type" value="Genomic_DNA"/>
</dbReference>
<dbReference type="PANTHER" id="PTHR34980">
    <property type="entry name" value="INNER MEMBRANE PROTEIN-RELATED-RELATED"/>
    <property type="match status" value="1"/>
</dbReference>
<evidence type="ECO:0000256" key="1">
    <source>
        <dbReference type="SAM" id="Phobius"/>
    </source>
</evidence>
<organism evidence="2 3">
    <name type="scientific">Sandaracinobacteroides saxicola</name>
    <dbReference type="NCBI Taxonomy" id="2759707"/>
    <lineage>
        <taxon>Bacteria</taxon>
        <taxon>Pseudomonadati</taxon>
        <taxon>Pseudomonadota</taxon>
        <taxon>Alphaproteobacteria</taxon>
        <taxon>Sphingomonadales</taxon>
        <taxon>Sphingosinicellaceae</taxon>
        <taxon>Sandaracinobacteroides</taxon>
    </lineage>
</organism>
<keyword evidence="1" id="KW-0812">Transmembrane</keyword>
<dbReference type="Proteomes" id="UP000515292">
    <property type="component" value="Chromosome"/>
</dbReference>